<evidence type="ECO:0000313" key="5">
    <source>
        <dbReference type="WBParaSite" id="HPBE_0001045501-mRNA-1"/>
    </source>
</evidence>
<feature type="region of interest" description="Disordered" evidence="1">
    <location>
        <begin position="1"/>
        <end position="90"/>
    </location>
</feature>
<dbReference type="OrthoDB" id="6499288at2759"/>
<dbReference type="InterPro" id="IPR008974">
    <property type="entry name" value="TRAF-like"/>
</dbReference>
<accession>A0A3P7YBI3</accession>
<feature type="compositionally biased region" description="Basic and acidic residues" evidence="1">
    <location>
        <begin position="45"/>
        <end position="73"/>
    </location>
</feature>
<reference evidence="3 4" key="1">
    <citation type="submission" date="2018-11" db="EMBL/GenBank/DDBJ databases">
        <authorList>
            <consortium name="Pathogen Informatics"/>
        </authorList>
    </citation>
    <scope>NUCLEOTIDE SEQUENCE [LARGE SCALE GENOMIC DNA]</scope>
</reference>
<protein>
    <submittedName>
        <fullName evidence="5">MATH domain-containing protein</fullName>
    </submittedName>
</protein>
<dbReference type="AlphaFoldDB" id="A0A3P7YBI3"/>
<evidence type="ECO:0000313" key="4">
    <source>
        <dbReference type="Proteomes" id="UP000050761"/>
    </source>
</evidence>
<evidence type="ECO:0000256" key="1">
    <source>
        <dbReference type="SAM" id="MobiDB-lite"/>
    </source>
</evidence>
<gene>
    <name evidence="3" type="ORF">HPBE_LOCUS10456</name>
</gene>
<dbReference type="PANTHER" id="PTHR10131">
    <property type="entry name" value="TNF RECEPTOR ASSOCIATED FACTOR"/>
    <property type="match status" value="1"/>
</dbReference>
<dbReference type="WBParaSite" id="HPBE_0001045501-mRNA-1">
    <property type="protein sequence ID" value="HPBE_0001045501-mRNA-1"/>
    <property type="gene ID" value="HPBE_0001045501"/>
</dbReference>
<name>A0A3P7YBI3_HELPZ</name>
<evidence type="ECO:0000259" key="2">
    <source>
        <dbReference type="Pfam" id="PF21355"/>
    </source>
</evidence>
<dbReference type="InterPro" id="IPR049342">
    <property type="entry name" value="TRAF1-6_MATH_dom"/>
</dbReference>
<dbReference type="PANTHER" id="PTHR10131:SF151">
    <property type="entry name" value="TNF RECEPTOR ASSOCIATED FACTOR (TRAF) HOMOLOG"/>
    <property type="match status" value="1"/>
</dbReference>
<dbReference type="EMBL" id="UZAH01026772">
    <property type="protein sequence ID" value="VDO85166.1"/>
    <property type="molecule type" value="Genomic_DNA"/>
</dbReference>
<reference evidence="5" key="2">
    <citation type="submission" date="2019-09" db="UniProtKB">
        <authorList>
            <consortium name="WormBaseParasite"/>
        </authorList>
    </citation>
    <scope>IDENTIFICATION</scope>
</reference>
<dbReference type="SUPFAM" id="SSF49599">
    <property type="entry name" value="TRAF domain-like"/>
    <property type="match status" value="1"/>
</dbReference>
<proteinExistence type="predicted"/>
<sequence length="381" mass="43537">MRQKIHMPLTPVGTPESKPRSAESVHKTSSAGKTIDIMILPRSAPEQDRAEEKAALPVDAEERRQTTTEEPVRSDGTIAENIDAGKTEFEGKGMTGSEFLANLPEGISACPFLEHGCHKVGEDMDVKRHIRDDRVYHLMILCRALVELRRLRFQAYMEWPKKMAEIEGDLMTAFITEKKYGDQCLFCIKNIDEVILKSRDPRNNMIFSQPFETHRYGYKMTLIVAPFGDAAAARRYLSVYLTIMKGEYDAILRWPFSFPLTFTAHSPDARKSLVRRFVPNPIEENDAFLGRPKTRNAAFGIQCSEDENATVDVTRLDRDHNDIIRQRSGVAAVAEKLREARLRWLMDIDKYTIRGDFFLSVHVDLSLLETERTRRVPSDSL</sequence>
<feature type="compositionally biased region" description="Basic and acidic residues" evidence="1">
    <location>
        <begin position="17"/>
        <end position="26"/>
    </location>
</feature>
<organism evidence="3">
    <name type="scientific">Heligmosomoides polygyrus</name>
    <name type="common">Parasitic roundworm</name>
    <dbReference type="NCBI Taxonomy" id="6339"/>
    <lineage>
        <taxon>Eukaryota</taxon>
        <taxon>Metazoa</taxon>
        <taxon>Ecdysozoa</taxon>
        <taxon>Nematoda</taxon>
        <taxon>Chromadorea</taxon>
        <taxon>Rhabditida</taxon>
        <taxon>Rhabditina</taxon>
        <taxon>Rhabditomorpha</taxon>
        <taxon>Strongyloidea</taxon>
        <taxon>Heligmosomidae</taxon>
        <taxon>Heligmosomoides</taxon>
    </lineage>
</organism>
<evidence type="ECO:0000313" key="3">
    <source>
        <dbReference type="EMBL" id="VDO85166.1"/>
    </source>
</evidence>
<feature type="domain" description="TRAF1-6 MATH" evidence="2">
    <location>
        <begin position="204"/>
        <end position="303"/>
    </location>
</feature>
<dbReference type="Proteomes" id="UP000050761">
    <property type="component" value="Unassembled WGS sequence"/>
</dbReference>
<dbReference type="Gene3D" id="2.60.210.10">
    <property type="entry name" value="Apoptosis, Tumor Necrosis Factor Receptor Associated Protein 2, Chain A"/>
    <property type="match status" value="1"/>
</dbReference>
<dbReference type="Pfam" id="PF21355">
    <property type="entry name" value="TRAF-mep_MATH"/>
    <property type="match status" value="1"/>
</dbReference>
<keyword evidence="4" id="KW-1185">Reference proteome</keyword>
<dbReference type="GO" id="GO:0043122">
    <property type="term" value="P:regulation of canonical NF-kappaB signal transduction"/>
    <property type="evidence" value="ECO:0007669"/>
    <property type="project" value="TreeGrafter"/>
</dbReference>